<evidence type="ECO:0000256" key="1">
    <source>
        <dbReference type="ARBA" id="ARBA00022478"/>
    </source>
</evidence>
<comment type="subcellular location">
    <subcellularLocation>
        <location evidence="4">Cytoplasm</location>
    </subcellularLocation>
</comment>
<dbReference type="InterPro" id="IPR036603">
    <property type="entry name" value="RBP11-like"/>
</dbReference>
<dbReference type="Pfam" id="PF13656">
    <property type="entry name" value="RNA_pol_L_2"/>
    <property type="match status" value="1"/>
</dbReference>
<evidence type="ECO:0000313" key="6">
    <source>
        <dbReference type="EMBL" id="ACL17851.1"/>
    </source>
</evidence>
<dbReference type="CDD" id="cd06927">
    <property type="entry name" value="RNAP_L"/>
    <property type="match status" value="1"/>
</dbReference>
<dbReference type="GeneID" id="7270708"/>
<evidence type="ECO:0000313" key="7">
    <source>
        <dbReference type="Proteomes" id="UP000002457"/>
    </source>
</evidence>
<dbReference type="OrthoDB" id="24205at2157"/>
<proteinExistence type="inferred from homology"/>
<comment type="similarity">
    <text evidence="4">Belongs to the archaeal Rpo11/eukaryotic RPB11/RPC19 RNA polymerase subunit family.</text>
</comment>
<comment type="catalytic activity">
    <reaction evidence="4">
        <text>RNA(n) + a ribonucleoside 5'-triphosphate = RNA(n+1) + diphosphate</text>
        <dbReference type="Rhea" id="RHEA:21248"/>
        <dbReference type="Rhea" id="RHEA-COMP:14527"/>
        <dbReference type="Rhea" id="RHEA-COMP:17342"/>
        <dbReference type="ChEBI" id="CHEBI:33019"/>
        <dbReference type="ChEBI" id="CHEBI:61557"/>
        <dbReference type="ChEBI" id="CHEBI:140395"/>
        <dbReference type="EC" id="2.7.7.6"/>
    </reaction>
</comment>
<dbReference type="RefSeq" id="WP_012619170.1">
    <property type="nucleotide sequence ID" value="NC_011832.1"/>
</dbReference>
<dbReference type="STRING" id="521011.Mpal_2581"/>
<dbReference type="EC" id="2.7.7.6" evidence="4"/>
<name>B8GF45_METPE</name>
<gene>
    <name evidence="4" type="primary">rpo11</name>
    <name evidence="4" type="synonym">rpoL</name>
    <name evidence="6" type="ordered locus">Mpal_2581</name>
</gene>
<keyword evidence="4" id="KW-0548">Nucleotidyltransferase</keyword>
<organism evidence="6 7">
    <name type="scientific">Methanosphaerula palustris (strain ATCC BAA-1556 / DSM 19958 / E1-9c)</name>
    <dbReference type="NCBI Taxonomy" id="521011"/>
    <lineage>
        <taxon>Archaea</taxon>
        <taxon>Methanobacteriati</taxon>
        <taxon>Methanobacteriota</taxon>
        <taxon>Stenosarchaea group</taxon>
        <taxon>Methanomicrobia</taxon>
        <taxon>Methanomicrobiales</taxon>
        <taxon>Methanoregulaceae</taxon>
        <taxon>Methanosphaerula</taxon>
    </lineage>
</organism>
<sequence length="90" mass="10151">MEIKILELEKDKARLLIAGEGNTFMNALTEEILTDPEVDVARYRIKYQFSDPELFITTKGEKSPIAVIREACGRLSGFCDELLKDLDAAE</sequence>
<evidence type="ECO:0000256" key="4">
    <source>
        <dbReference type="HAMAP-Rule" id="MF_00261"/>
    </source>
</evidence>
<dbReference type="EMBL" id="CP001338">
    <property type="protein sequence ID" value="ACL17851.1"/>
    <property type="molecule type" value="Genomic_DNA"/>
</dbReference>
<evidence type="ECO:0000259" key="5">
    <source>
        <dbReference type="Pfam" id="PF13656"/>
    </source>
</evidence>
<dbReference type="InterPro" id="IPR009025">
    <property type="entry name" value="RBP11-like_dimer"/>
</dbReference>
<feature type="domain" description="DNA-directed RNA polymerase RBP11-like dimerisation" evidence="5">
    <location>
        <begin position="13"/>
        <end position="84"/>
    </location>
</feature>
<keyword evidence="4" id="KW-0808">Transferase</keyword>
<evidence type="ECO:0000256" key="3">
    <source>
        <dbReference type="ARBA" id="ARBA00023163"/>
    </source>
</evidence>
<comment type="function">
    <text evidence="4">DNA-dependent RNA polymerase (RNAP) catalyzes the transcription of DNA into RNA using the four ribonucleoside triphosphates as substrates.</text>
</comment>
<dbReference type="HAMAP" id="MF_00261">
    <property type="entry name" value="RNApol_arch_Rpo11"/>
    <property type="match status" value="1"/>
</dbReference>
<dbReference type="AlphaFoldDB" id="B8GF45"/>
<evidence type="ECO:0000256" key="2">
    <source>
        <dbReference type="ARBA" id="ARBA00022490"/>
    </source>
</evidence>
<dbReference type="GO" id="GO:0005737">
    <property type="term" value="C:cytoplasm"/>
    <property type="evidence" value="ECO:0007669"/>
    <property type="project" value="UniProtKB-SubCell"/>
</dbReference>
<dbReference type="Proteomes" id="UP000002457">
    <property type="component" value="Chromosome"/>
</dbReference>
<keyword evidence="2 4" id="KW-0963">Cytoplasm</keyword>
<dbReference type="HOGENOM" id="CLU_090381_5_3_2"/>
<dbReference type="eggNOG" id="arCOG04111">
    <property type="taxonomic scope" value="Archaea"/>
</dbReference>
<keyword evidence="1 4" id="KW-0240">DNA-directed RNA polymerase</keyword>
<keyword evidence="7" id="KW-1185">Reference proteome</keyword>
<keyword evidence="3 4" id="KW-0804">Transcription</keyword>
<comment type="subunit">
    <text evidence="4">Part of the RNA polymerase complex.</text>
</comment>
<dbReference type="KEGG" id="mpl:Mpal_2581"/>
<reference evidence="6 7" key="1">
    <citation type="journal article" date="2015" name="Genome Announc.">
        <title>Complete Genome Sequence of Methanosphaerula palustris E1-9CT, a Hydrogenotrophic Methanogen Isolated from a Minerotrophic Fen Peatland.</title>
        <authorList>
            <person name="Cadillo-Quiroz H."/>
            <person name="Browne P."/>
            <person name="Kyrpides N."/>
            <person name="Woyke T."/>
            <person name="Goodwin L."/>
            <person name="Detter C."/>
            <person name="Yavitt J.B."/>
            <person name="Zinder S.H."/>
        </authorList>
    </citation>
    <scope>NUCLEOTIDE SEQUENCE [LARGE SCALE GENOMIC DNA]</scope>
    <source>
        <strain evidence="7">ATCC BAA-1556 / DSM 19958 / E1-9c</strain>
    </source>
</reference>
<protein>
    <recommendedName>
        <fullName evidence="4">DNA-directed RNA polymerase subunit Rpo11</fullName>
        <ecNumber evidence="4">2.7.7.6</ecNumber>
    </recommendedName>
    <alternativeName>
        <fullName evidence="4">DNA-directed RNA polymerase subunit L</fullName>
    </alternativeName>
</protein>
<dbReference type="NCBIfam" id="NF002239">
    <property type="entry name" value="PRK01146.2-3"/>
    <property type="match status" value="1"/>
</dbReference>
<dbReference type="Gene3D" id="3.30.1360.10">
    <property type="entry name" value="RNA polymerase, RBP11-like subunit"/>
    <property type="match status" value="1"/>
</dbReference>
<accession>B8GF45</accession>
<dbReference type="GO" id="GO:0046983">
    <property type="term" value="F:protein dimerization activity"/>
    <property type="evidence" value="ECO:0007669"/>
    <property type="project" value="InterPro"/>
</dbReference>
<dbReference type="InterPro" id="IPR022905">
    <property type="entry name" value="Rpo11-like"/>
</dbReference>
<dbReference type="GO" id="GO:0006351">
    <property type="term" value="P:DNA-templated transcription"/>
    <property type="evidence" value="ECO:0007669"/>
    <property type="project" value="UniProtKB-UniRule"/>
</dbReference>
<dbReference type="GO" id="GO:0000428">
    <property type="term" value="C:DNA-directed RNA polymerase complex"/>
    <property type="evidence" value="ECO:0007669"/>
    <property type="project" value="UniProtKB-KW"/>
</dbReference>
<dbReference type="GO" id="GO:0003899">
    <property type="term" value="F:DNA-directed RNA polymerase activity"/>
    <property type="evidence" value="ECO:0007669"/>
    <property type="project" value="UniProtKB-UniRule"/>
</dbReference>
<dbReference type="SUPFAM" id="SSF55257">
    <property type="entry name" value="RBP11-like subunits of RNA polymerase"/>
    <property type="match status" value="1"/>
</dbReference>